<feature type="compositionally biased region" description="Basic and acidic residues" evidence="3">
    <location>
        <begin position="96"/>
        <end position="110"/>
    </location>
</feature>
<keyword evidence="2" id="KW-0539">Nucleus</keyword>
<organism evidence="4 5">
    <name type="scientific">Asparagus officinalis</name>
    <name type="common">Garden asparagus</name>
    <dbReference type="NCBI Taxonomy" id="4686"/>
    <lineage>
        <taxon>Eukaryota</taxon>
        <taxon>Viridiplantae</taxon>
        <taxon>Streptophyta</taxon>
        <taxon>Embryophyta</taxon>
        <taxon>Tracheophyta</taxon>
        <taxon>Spermatophyta</taxon>
        <taxon>Magnoliopsida</taxon>
        <taxon>Liliopsida</taxon>
        <taxon>Asparagales</taxon>
        <taxon>Asparagaceae</taxon>
        <taxon>Asparagoideae</taxon>
        <taxon>Asparagus</taxon>
    </lineage>
</organism>
<dbReference type="GO" id="GO:0005634">
    <property type="term" value="C:nucleus"/>
    <property type="evidence" value="ECO:0007669"/>
    <property type="project" value="UniProtKB-SubCell"/>
</dbReference>
<sequence>MTWLPAALNSDCDGRSDDGDEAEVQSSYKGPLDTMDALEDSLPMRRGISTFYYGKSKSFTNLTDALPSSSSKSLAKPKNSYSRKRKKLLAFNLWEKPNRNSQRSDKDITVSKRPANFSRRKEGLGPSTSSSSESNSCSSGNKEAAARVSASNSNKWFSNPLKSFSFADLQGALSSRTYFKSGDKQSRFR</sequence>
<accession>A0A5P1EKA7</accession>
<dbReference type="OrthoDB" id="691484at2759"/>
<dbReference type="EMBL" id="CM007386">
    <property type="protein sequence ID" value="ONK66113.1"/>
    <property type="molecule type" value="Genomic_DNA"/>
</dbReference>
<feature type="compositionally biased region" description="Low complexity" evidence="3">
    <location>
        <begin position="127"/>
        <end position="139"/>
    </location>
</feature>
<keyword evidence="5" id="KW-1185">Reference proteome</keyword>
<evidence type="ECO:0000256" key="2">
    <source>
        <dbReference type="ARBA" id="ARBA00023242"/>
    </source>
</evidence>
<dbReference type="GO" id="GO:0006950">
    <property type="term" value="P:response to stress"/>
    <property type="evidence" value="ECO:0007669"/>
    <property type="project" value="UniProtKB-ARBA"/>
</dbReference>
<dbReference type="InterPro" id="IPR051992">
    <property type="entry name" value="OxStress_Response_Reg"/>
</dbReference>
<evidence type="ECO:0000313" key="4">
    <source>
        <dbReference type="EMBL" id="ONK66113.1"/>
    </source>
</evidence>
<feature type="region of interest" description="Disordered" evidence="3">
    <location>
        <begin position="1"/>
        <end position="35"/>
    </location>
</feature>
<comment type="subcellular location">
    <subcellularLocation>
        <location evidence="1">Nucleus</location>
    </subcellularLocation>
</comment>
<evidence type="ECO:0000313" key="5">
    <source>
        <dbReference type="Proteomes" id="UP000243459"/>
    </source>
</evidence>
<evidence type="ECO:0000256" key="3">
    <source>
        <dbReference type="SAM" id="MobiDB-lite"/>
    </source>
</evidence>
<dbReference type="PANTHER" id="PTHR33172:SF96">
    <property type="entry name" value="PROTEIN OXIDATIVE STRESS 3 LIKE 3"/>
    <property type="match status" value="1"/>
</dbReference>
<dbReference type="Proteomes" id="UP000243459">
    <property type="component" value="Chromosome 6"/>
</dbReference>
<dbReference type="Gramene" id="ONK66113">
    <property type="protein sequence ID" value="ONK66113"/>
    <property type="gene ID" value="A4U43_C06F4280"/>
</dbReference>
<feature type="region of interest" description="Disordered" evidence="3">
    <location>
        <begin position="92"/>
        <end position="149"/>
    </location>
</feature>
<reference evidence="5" key="1">
    <citation type="journal article" date="2017" name="Nat. Commun.">
        <title>The asparagus genome sheds light on the origin and evolution of a young Y chromosome.</title>
        <authorList>
            <person name="Harkess A."/>
            <person name="Zhou J."/>
            <person name="Xu C."/>
            <person name="Bowers J.E."/>
            <person name="Van der Hulst R."/>
            <person name="Ayyampalayam S."/>
            <person name="Mercati F."/>
            <person name="Riccardi P."/>
            <person name="McKain M.R."/>
            <person name="Kakrana A."/>
            <person name="Tang H."/>
            <person name="Ray J."/>
            <person name="Groenendijk J."/>
            <person name="Arikit S."/>
            <person name="Mathioni S.M."/>
            <person name="Nakano M."/>
            <person name="Shan H."/>
            <person name="Telgmann-Rauber A."/>
            <person name="Kanno A."/>
            <person name="Yue Z."/>
            <person name="Chen H."/>
            <person name="Li W."/>
            <person name="Chen Y."/>
            <person name="Xu X."/>
            <person name="Zhang Y."/>
            <person name="Luo S."/>
            <person name="Chen H."/>
            <person name="Gao J."/>
            <person name="Mao Z."/>
            <person name="Pires J.C."/>
            <person name="Luo M."/>
            <person name="Kudrna D."/>
            <person name="Wing R.A."/>
            <person name="Meyers B.C."/>
            <person name="Yi K."/>
            <person name="Kong H."/>
            <person name="Lavrijsen P."/>
            <person name="Sunseri F."/>
            <person name="Falavigna A."/>
            <person name="Ye Y."/>
            <person name="Leebens-Mack J.H."/>
            <person name="Chen G."/>
        </authorList>
    </citation>
    <scope>NUCLEOTIDE SEQUENCE [LARGE SCALE GENOMIC DNA]</scope>
    <source>
        <strain evidence="5">cv. DH0086</strain>
    </source>
</reference>
<gene>
    <name evidence="4" type="ORF">A4U43_C06F4280</name>
</gene>
<protein>
    <submittedName>
        <fullName evidence="4">Uncharacterized protein</fullName>
    </submittedName>
</protein>
<evidence type="ECO:0000256" key="1">
    <source>
        <dbReference type="ARBA" id="ARBA00004123"/>
    </source>
</evidence>
<name>A0A5P1EKA7_ASPOF</name>
<dbReference type="AlphaFoldDB" id="A0A5P1EKA7"/>
<dbReference type="OMA" id="AFNLWEK"/>
<dbReference type="PANTHER" id="PTHR33172">
    <property type="entry name" value="OS08G0516900 PROTEIN"/>
    <property type="match status" value="1"/>
</dbReference>
<proteinExistence type="predicted"/>